<dbReference type="GO" id="GO:0015288">
    <property type="term" value="F:porin activity"/>
    <property type="evidence" value="ECO:0007669"/>
    <property type="project" value="UniProtKB-KW"/>
</dbReference>
<name>A0A0L0MG62_9BURK</name>
<reference evidence="14" key="1">
    <citation type="submission" date="2015-06" db="EMBL/GenBank/DDBJ databases">
        <title>Comparative genomics of Burkholderia leaf nodule symbionts.</title>
        <authorList>
            <person name="Carlier A."/>
            <person name="Eberl L."/>
            <person name="Pinto-Carbo M."/>
        </authorList>
    </citation>
    <scope>NUCLEOTIDE SEQUENCE [LARGE SCALE GENOMIC DNA]</scope>
    <source>
        <strain evidence="14">UZHbot4</strain>
    </source>
</reference>
<evidence type="ECO:0000256" key="8">
    <source>
        <dbReference type="ARBA" id="ARBA00023114"/>
    </source>
</evidence>
<organism evidence="13 14">
    <name type="scientific">Candidatus Burkholderia verschuerenii</name>
    <dbReference type="NCBI Taxonomy" id="242163"/>
    <lineage>
        <taxon>Bacteria</taxon>
        <taxon>Pseudomonadati</taxon>
        <taxon>Pseudomonadota</taxon>
        <taxon>Betaproteobacteria</taxon>
        <taxon>Burkholderiales</taxon>
        <taxon>Burkholderiaceae</taxon>
        <taxon>Burkholderia</taxon>
    </lineage>
</organism>
<protein>
    <submittedName>
        <fullName evidence="13">Outer membrane protein (Porin)</fullName>
    </submittedName>
</protein>
<dbReference type="Gene3D" id="2.40.160.10">
    <property type="entry name" value="Porin"/>
    <property type="match status" value="1"/>
</dbReference>
<sequence length="270" mass="29186">MRLVRRSIFAAAMLCAAQAASAQSSVTLYGVLDVFGFWNNNGGTSNISMRSGGYVGSLFGLKGSEDLGGGLKTDFTVENGFNINNGTFLADSSTMFYRQSWVGLSHDKYGQLRFGRQYTPSFFSIYYADPFRLDEALGLGASAVLARDSNTNAVQYLNGRQSNAIQYYSPTIGGFKLSALYGFSATVTQPVPTTNGNVMDLALSYNGFGFYGALAYQNQRPGQQTVPTLAVPLNLLASERFTGTLAYRIGIVNLQGFCQPGDARRLAIRT</sequence>
<evidence type="ECO:0000256" key="9">
    <source>
        <dbReference type="ARBA" id="ARBA00023136"/>
    </source>
</evidence>
<dbReference type="OrthoDB" id="8982743at2"/>
<dbReference type="CDD" id="cd00342">
    <property type="entry name" value="gram_neg_porins"/>
    <property type="match status" value="1"/>
</dbReference>
<dbReference type="Proteomes" id="UP000036959">
    <property type="component" value="Unassembled WGS sequence"/>
</dbReference>
<evidence type="ECO:0000256" key="10">
    <source>
        <dbReference type="ARBA" id="ARBA00023237"/>
    </source>
</evidence>
<keyword evidence="3" id="KW-0813">Transport</keyword>
<dbReference type="RefSeq" id="WP_083452079.1">
    <property type="nucleotide sequence ID" value="NZ_LFJJ01000025.1"/>
</dbReference>
<keyword evidence="9" id="KW-0472">Membrane</keyword>
<evidence type="ECO:0000256" key="1">
    <source>
        <dbReference type="ARBA" id="ARBA00004571"/>
    </source>
</evidence>
<dbReference type="AlphaFoldDB" id="A0A0L0MG62"/>
<keyword evidence="4" id="KW-1134">Transmembrane beta strand</keyword>
<evidence type="ECO:0000256" key="2">
    <source>
        <dbReference type="ARBA" id="ARBA00011233"/>
    </source>
</evidence>
<dbReference type="InterPro" id="IPR023614">
    <property type="entry name" value="Porin_dom_sf"/>
</dbReference>
<evidence type="ECO:0000256" key="11">
    <source>
        <dbReference type="SAM" id="SignalP"/>
    </source>
</evidence>
<evidence type="ECO:0000256" key="5">
    <source>
        <dbReference type="ARBA" id="ARBA00022692"/>
    </source>
</evidence>
<keyword evidence="14" id="KW-1185">Reference proteome</keyword>
<keyword evidence="7" id="KW-0406">Ion transport</keyword>
<dbReference type="PANTHER" id="PTHR34501:SF9">
    <property type="entry name" value="MAJOR OUTER MEMBRANE PROTEIN P.IA"/>
    <property type="match status" value="1"/>
</dbReference>
<comment type="caution">
    <text evidence="13">The sequence shown here is derived from an EMBL/GenBank/DDBJ whole genome shotgun (WGS) entry which is preliminary data.</text>
</comment>
<feature type="domain" description="Porin" evidence="12">
    <location>
        <begin position="10"/>
        <end position="223"/>
    </location>
</feature>
<evidence type="ECO:0000259" key="12">
    <source>
        <dbReference type="Pfam" id="PF13609"/>
    </source>
</evidence>
<keyword evidence="5" id="KW-0812">Transmembrane</keyword>
<keyword evidence="6 11" id="KW-0732">Signal</keyword>
<evidence type="ECO:0000256" key="6">
    <source>
        <dbReference type="ARBA" id="ARBA00022729"/>
    </source>
</evidence>
<gene>
    <name evidence="13" type="ORF">BVER_04169</name>
</gene>
<keyword evidence="10" id="KW-0998">Cell outer membrane</keyword>
<dbReference type="PANTHER" id="PTHR34501">
    <property type="entry name" value="PROTEIN YDDL-RELATED"/>
    <property type="match status" value="1"/>
</dbReference>
<dbReference type="GO" id="GO:0046930">
    <property type="term" value="C:pore complex"/>
    <property type="evidence" value="ECO:0007669"/>
    <property type="project" value="UniProtKB-KW"/>
</dbReference>
<proteinExistence type="predicted"/>
<dbReference type="EMBL" id="LFJJ01000025">
    <property type="protein sequence ID" value="KND61296.1"/>
    <property type="molecule type" value="Genomic_DNA"/>
</dbReference>
<evidence type="ECO:0000313" key="14">
    <source>
        <dbReference type="Proteomes" id="UP000036959"/>
    </source>
</evidence>
<dbReference type="SUPFAM" id="SSF56935">
    <property type="entry name" value="Porins"/>
    <property type="match status" value="1"/>
</dbReference>
<dbReference type="PATRIC" id="fig|242163.4.peg.3549"/>
<evidence type="ECO:0000313" key="13">
    <source>
        <dbReference type="EMBL" id="KND61296.1"/>
    </source>
</evidence>
<evidence type="ECO:0000256" key="4">
    <source>
        <dbReference type="ARBA" id="ARBA00022452"/>
    </source>
</evidence>
<accession>A0A0L0MG62</accession>
<dbReference type="InterPro" id="IPR033900">
    <property type="entry name" value="Gram_neg_porin_domain"/>
</dbReference>
<comment type="subunit">
    <text evidence="2">Homotrimer.</text>
</comment>
<keyword evidence="8" id="KW-0626">Porin</keyword>
<dbReference type="GO" id="GO:0006811">
    <property type="term" value="P:monoatomic ion transport"/>
    <property type="evidence" value="ECO:0007669"/>
    <property type="project" value="UniProtKB-KW"/>
</dbReference>
<dbReference type="GO" id="GO:0009279">
    <property type="term" value="C:cell outer membrane"/>
    <property type="evidence" value="ECO:0007669"/>
    <property type="project" value="UniProtKB-SubCell"/>
</dbReference>
<dbReference type="InterPro" id="IPR050298">
    <property type="entry name" value="Gram-neg_bact_OMP"/>
</dbReference>
<evidence type="ECO:0000256" key="3">
    <source>
        <dbReference type="ARBA" id="ARBA00022448"/>
    </source>
</evidence>
<feature type="signal peptide" evidence="11">
    <location>
        <begin position="1"/>
        <end position="22"/>
    </location>
</feature>
<dbReference type="Pfam" id="PF13609">
    <property type="entry name" value="Porin_4"/>
    <property type="match status" value="1"/>
</dbReference>
<comment type="subcellular location">
    <subcellularLocation>
        <location evidence="1">Cell outer membrane</location>
        <topology evidence="1">Multi-pass membrane protein</topology>
    </subcellularLocation>
</comment>
<evidence type="ECO:0000256" key="7">
    <source>
        <dbReference type="ARBA" id="ARBA00023065"/>
    </source>
</evidence>
<feature type="chain" id="PRO_5005544242" evidence="11">
    <location>
        <begin position="23"/>
        <end position="270"/>
    </location>
</feature>